<sequence>MLLSCIAFIGISALRSCRSSMRVHWMRCVQLPLYINHSCHSLYGPNDARLGRYATPPTGVLHAVLVGPTLNAARVRHTSKGLKPSDAPPAEAARPKRTADRGNGSRRPPHSPPHVPKIRRNC</sequence>
<organism evidence="2 3">
    <name type="scientific">Burkholderia vietnamiensis (strain G4 / LMG 22486)</name>
    <name type="common">Burkholderia cepacia (strain R1808)</name>
    <dbReference type="NCBI Taxonomy" id="269482"/>
    <lineage>
        <taxon>Bacteria</taxon>
        <taxon>Pseudomonadati</taxon>
        <taxon>Pseudomonadota</taxon>
        <taxon>Betaproteobacteria</taxon>
        <taxon>Burkholderiales</taxon>
        <taxon>Burkholderiaceae</taxon>
        <taxon>Burkholderia</taxon>
        <taxon>Burkholderia cepacia complex</taxon>
    </lineage>
</organism>
<reference evidence="3" key="1">
    <citation type="submission" date="2007-03" db="EMBL/GenBank/DDBJ databases">
        <title>Complete sequence of chromosome 3 of Burkholderia vietnamiensis G4.</title>
        <authorList>
            <consortium name="US DOE Joint Genome Institute"/>
            <person name="Copeland A."/>
            <person name="Lucas S."/>
            <person name="Lapidus A."/>
            <person name="Barry K."/>
            <person name="Detter J.C."/>
            <person name="Glavina del Rio T."/>
            <person name="Hammon N."/>
            <person name="Israni S."/>
            <person name="Dalin E."/>
            <person name="Tice H."/>
            <person name="Pitluck S."/>
            <person name="Chain P."/>
            <person name="Malfatti S."/>
            <person name="Shin M."/>
            <person name="Vergez L."/>
            <person name="Schmutz J."/>
            <person name="Larimer F."/>
            <person name="Land M."/>
            <person name="Hauser L."/>
            <person name="Kyrpides N."/>
            <person name="Tiedje J."/>
            <person name="Richardson P."/>
        </authorList>
    </citation>
    <scope>NUCLEOTIDE SEQUENCE [LARGE SCALE GENOMIC DNA]</scope>
    <source>
        <strain evidence="3">G4 / LMG 22486</strain>
    </source>
</reference>
<dbReference type="HOGENOM" id="CLU_2022432_0_0_4"/>
<feature type="region of interest" description="Disordered" evidence="1">
    <location>
        <begin position="77"/>
        <end position="122"/>
    </location>
</feature>
<dbReference type="Proteomes" id="UP000002287">
    <property type="component" value="Chromosome 3"/>
</dbReference>
<proteinExistence type="predicted"/>
<accession>A4JQR8</accession>
<evidence type="ECO:0000313" key="2">
    <source>
        <dbReference type="EMBL" id="ABO58621.1"/>
    </source>
</evidence>
<evidence type="ECO:0000313" key="3">
    <source>
        <dbReference type="Proteomes" id="UP000002287"/>
    </source>
</evidence>
<dbReference type="KEGG" id="bvi:Bcep1808_5684"/>
<evidence type="ECO:0000256" key="1">
    <source>
        <dbReference type="SAM" id="MobiDB-lite"/>
    </source>
</evidence>
<dbReference type="AlphaFoldDB" id="A4JQR8"/>
<gene>
    <name evidence="2" type="ordered locus">Bcep1808_5684</name>
</gene>
<dbReference type="EMBL" id="CP000616">
    <property type="protein sequence ID" value="ABO58621.1"/>
    <property type="molecule type" value="Genomic_DNA"/>
</dbReference>
<protein>
    <submittedName>
        <fullName evidence="2">Uncharacterized protein</fullName>
    </submittedName>
</protein>
<name>A4JQR8_BURVG</name>